<dbReference type="Proteomes" id="UP000198398">
    <property type="component" value="Plasmid unnamed1"/>
</dbReference>
<dbReference type="AlphaFoldDB" id="A0A220UH96"/>
<sequence>MEALKILISYLTSFVRDHAQRARQSATVGAISTETIIVTVALVTLALAVVAAIGAYVYSKIGELPS</sequence>
<evidence type="ECO:0000313" key="2">
    <source>
        <dbReference type="EMBL" id="ASK67276.1"/>
    </source>
</evidence>
<dbReference type="KEGG" id="brv:CFK39_15640"/>
<geneLocation type="plasmid" evidence="3">
    <name>unnamed1 sequence</name>
</geneLocation>
<evidence type="ECO:0000256" key="1">
    <source>
        <dbReference type="SAM" id="Phobius"/>
    </source>
</evidence>
<organism evidence="2 3">
    <name type="scientific">Brachybacterium avium</name>
    <dbReference type="NCBI Taxonomy" id="2017485"/>
    <lineage>
        <taxon>Bacteria</taxon>
        <taxon>Bacillati</taxon>
        <taxon>Actinomycetota</taxon>
        <taxon>Actinomycetes</taxon>
        <taxon>Micrococcales</taxon>
        <taxon>Dermabacteraceae</taxon>
        <taxon>Brachybacterium</taxon>
    </lineage>
</organism>
<keyword evidence="3" id="KW-1185">Reference proteome</keyword>
<reference evidence="2 3" key="1">
    <citation type="submission" date="2017-07" db="EMBL/GenBank/DDBJ databases">
        <title>Brachybacterium sp. VR2415.</title>
        <authorList>
            <person name="Tak E.J."/>
            <person name="Bae J.-W."/>
        </authorList>
    </citation>
    <scope>NUCLEOTIDE SEQUENCE [LARGE SCALE GENOMIC DNA]</scope>
    <source>
        <strain evidence="2 3">VR2415</strain>
        <plasmid evidence="3">unnamed1 sequence</plasmid>
    </source>
</reference>
<keyword evidence="1" id="KW-0812">Transmembrane</keyword>
<dbReference type="EMBL" id="CP022317">
    <property type="protein sequence ID" value="ASK67276.1"/>
    <property type="molecule type" value="Genomic_DNA"/>
</dbReference>
<keyword evidence="2" id="KW-0614">Plasmid</keyword>
<keyword evidence="1" id="KW-0472">Membrane</keyword>
<gene>
    <name evidence="2" type="ORF">CFK39_15640</name>
</gene>
<keyword evidence="1" id="KW-1133">Transmembrane helix</keyword>
<feature type="transmembrane region" description="Helical" evidence="1">
    <location>
        <begin position="36"/>
        <end position="58"/>
    </location>
</feature>
<dbReference type="RefSeq" id="WP_089066507.1">
    <property type="nucleotide sequence ID" value="NZ_CP022317.1"/>
</dbReference>
<name>A0A220UH96_9MICO</name>
<evidence type="ECO:0000313" key="3">
    <source>
        <dbReference type="Proteomes" id="UP000198398"/>
    </source>
</evidence>
<accession>A0A220UH96</accession>
<proteinExistence type="predicted"/>
<protein>
    <submittedName>
        <fullName evidence="2">Uncharacterized protein</fullName>
    </submittedName>
</protein>